<dbReference type="EMBL" id="BMZI01000001">
    <property type="protein sequence ID" value="GHB10291.1"/>
    <property type="molecule type" value="Genomic_DNA"/>
</dbReference>
<evidence type="ECO:0000256" key="4">
    <source>
        <dbReference type="ARBA" id="ARBA00023186"/>
    </source>
</evidence>
<protein>
    <recommendedName>
        <fullName evidence="5">Flagellar protein FliT</fullName>
    </recommendedName>
</protein>
<evidence type="ECO:0000313" key="6">
    <source>
        <dbReference type="EMBL" id="GHB10291.1"/>
    </source>
</evidence>
<evidence type="ECO:0000256" key="1">
    <source>
        <dbReference type="ARBA" id="ARBA00004514"/>
    </source>
</evidence>
<evidence type="ECO:0000256" key="3">
    <source>
        <dbReference type="ARBA" id="ARBA00022795"/>
    </source>
</evidence>
<dbReference type="Pfam" id="PF05400">
    <property type="entry name" value="FliT"/>
    <property type="match status" value="1"/>
</dbReference>
<name>A0ABQ3DP90_9GAMM</name>
<dbReference type="Proteomes" id="UP000646745">
    <property type="component" value="Unassembled WGS sequence"/>
</dbReference>
<sequence length="126" mass="14660">MTNVSSVIDHYRALCELSWRMLRLAQADSWDELIDCEAEYVLELARIRERDRAQVLSDRDRLEKRALLETILTQDRETRQLLDARRDALSHLIGSSRRQQALGKAYHAGRGSIASRLRSIPPEERM</sequence>
<evidence type="ECO:0000256" key="2">
    <source>
        <dbReference type="ARBA" id="ARBA00022490"/>
    </source>
</evidence>
<keyword evidence="7" id="KW-1185">Reference proteome</keyword>
<evidence type="ECO:0000256" key="5">
    <source>
        <dbReference type="ARBA" id="ARBA00093797"/>
    </source>
</evidence>
<keyword evidence="2" id="KW-0963">Cytoplasm</keyword>
<dbReference type="Gene3D" id="1.20.58.380">
    <property type="entry name" value="Flagellar protein flit"/>
    <property type="match status" value="1"/>
</dbReference>
<dbReference type="RefSeq" id="WP_189443000.1">
    <property type="nucleotide sequence ID" value="NZ_BMZI01000001.1"/>
</dbReference>
<accession>A0ABQ3DP90</accession>
<comment type="subcellular location">
    <subcellularLocation>
        <location evidence="1">Cytoplasm</location>
        <location evidence="1">Cytosol</location>
    </subcellularLocation>
</comment>
<evidence type="ECO:0000313" key="7">
    <source>
        <dbReference type="Proteomes" id="UP000646745"/>
    </source>
</evidence>
<dbReference type="InterPro" id="IPR008622">
    <property type="entry name" value="FliT"/>
</dbReference>
<keyword evidence="4" id="KW-0143">Chaperone</keyword>
<organism evidence="6 7">
    <name type="scientific">Salinicola rhizosphaerae</name>
    <dbReference type="NCBI Taxonomy" id="1443141"/>
    <lineage>
        <taxon>Bacteria</taxon>
        <taxon>Pseudomonadati</taxon>
        <taxon>Pseudomonadota</taxon>
        <taxon>Gammaproteobacteria</taxon>
        <taxon>Oceanospirillales</taxon>
        <taxon>Halomonadaceae</taxon>
        <taxon>Salinicola</taxon>
    </lineage>
</organism>
<comment type="caution">
    <text evidence="6">The sequence shown here is derived from an EMBL/GenBank/DDBJ whole genome shotgun (WGS) entry which is preliminary data.</text>
</comment>
<gene>
    <name evidence="6" type="ORF">GCM10009038_05080</name>
</gene>
<keyword evidence="3" id="KW-1005">Bacterial flagellum biogenesis</keyword>
<proteinExistence type="predicted"/>
<reference evidence="7" key="1">
    <citation type="journal article" date="2019" name="Int. J. Syst. Evol. Microbiol.">
        <title>The Global Catalogue of Microorganisms (GCM) 10K type strain sequencing project: providing services to taxonomists for standard genome sequencing and annotation.</title>
        <authorList>
            <consortium name="The Broad Institute Genomics Platform"/>
            <consortium name="The Broad Institute Genome Sequencing Center for Infectious Disease"/>
            <person name="Wu L."/>
            <person name="Ma J."/>
        </authorList>
    </citation>
    <scope>NUCLEOTIDE SEQUENCE [LARGE SCALE GENOMIC DNA]</scope>
    <source>
        <strain evidence="7">KCTC 32998</strain>
    </source>
</reference>